<sequence length="547" mass="61348">MRPENRYQLTVRYGTIRRASVRRSPRRPPTSILAIKSTGPILDIDSVQAIRKAAEEIWDKEEQESNNNNNDEDLSSSTSSSSKFTYQYKENSEAHVFDFDTSSTAGKKAILALNIALQTKMYPMIRDAFFIKNTHTNNNDTDIKLFVYDALVIRYNATAAAQADASSGASIGGAGQPFHRDLGLVSINIMLNSNNEFNGGGTFFEDQLSASTPTSTKQSIESMIEPMKPNGIGYCLAHSASERHAGAGTIHGVRDILVLFISAATAETVETETQSKSKSNTMIDELYTSPLVQQSTFDTDTNTDTDSLEIHITPPSEIASARLKTCRSFCEQQENNSPYDVLICRILHLKLAVEYSSLIQSTTHQSLSYDGEAIQYLGTVLMEYADYLYHGRQDNNDDNNSNDDNDTNVLQQIKVIYEVAFNCYQISKLVTPCDSRIYNNIGILLGKMNDVIDIDFDNNDIDNTTRRNQQREIAYKHGINILERSKDSGVKINNDLYSLSLNYGLFLANEDRYKDATIILESIVSVHINDNDNDAYRLWKFCRGRIE</sequence>
<dbReference type="Proteomes" id="UP000095751">
    <property type="component" value="Unassembled WGS sequence"/>
</dbReference>
<dbReference type="InParanoid" id="A0A1E7FQ42"/>
<evidence type="ECO:0000313" key="3">
    <source>
        <dbReference type="Proteomes" id="UP000095751"/>
    </source>
</evidence>
<dbReference type="KEGG" id="fcy:FRACYDRAFT_236365"/>
<organism evidence="2 3">
    <name type="scientific">Fragilariopsis cylindrus CCMP1102</name>
    <dbReference type="NCBI Taxonomy" id="635003"/>
    <lineage>
        <taxon>Eukaryota</taxon>
        <taxon>Sar</taxon>
        <taxon>Stramenopiles</taxon>
        <taxon>Ochrophyta</taxon>
        <taxon>Bacillariophyta</taxon>
        <taxon>Bacillariophyceae</taxon>
        <taxon>Bacillariophycidae</taxon>
        <taxon>Bacillariales</taxon>
        <taxon>Bacillariaceae</taxon>
        <taxon>Fragilariopsis</taxon>
    </lineage>
</organism>
<reference evidence="2 3" key="1">
    <citation type="submission" date="2016-09" db="EMBL/GenBank/DDBJ databases">
        <title>Extensive genetic diversity and differential bi-allelic expression allows diatom success in the polar Southern Ocean.</title>
        <authorList>
            <consortium name="DOE Joint Genome Institute"/>
            <person name="Mock T."/>
            <person name="Otillar R.P."/>
            <person name="Strauss J."/>
            <person name="Dupont C."/>
            <person name="Frickenhaus S."/>
            <person name="Maumus F."/>
            <person name="Mcmullan M."/>
            <person name="Sanges R."/>
            <person name="Schmutz J."/>
            <person name="Toseland A."/>
            <person name="Valas R."/>
            <person name="Veluchamy A."/>
            <person name="Ward B.J."/>
            <person name="Allen A."/>
            <person name="Barry K."/>
            <person name="Falciatore A."/>
            <person name="Ferrante M."/>
            <person name="Fortunato A.E."/>
            <person name="Gloeckner G."/>
            <person name="Gruber A."/>
            <person name="Hipkin R."/>
            <person name="Janech M."/>
            <person name="Kroth P."/>
            <person name="Leese F."/>
            <person name="Lindquist E."/>
            <person name="Lyon B.R."/>
            <person name="Martin J."/>
            <person name="Mayer C."/>
            <person name="Parker M."/>
            <person name="Quesneville H."/>
            <person name="Raymond J."/>
            <person name="Uhlig C."/>
            <person name="Valentin K.U."/>
            <person name="Worden A.Z."/>
            <person name="Armbrust E.V."/>
            <person name="Bowler C."/>
            <person name="Green B."/>
            <person name="Moulton V."/>
            <person name="Van Oosterhout C."/>
            <person name="Grigoriev I."/>
        </authorList>
    </citation>
    <scope>NUCLEOTIDE SEQUENCE [LARGE SCALE GENOMIC DNA]</scope>
    <source>
        <strain evidence="2 3">CCMP1102</strain>
    </source>
</reference>
<dbReference type="AlphaFoldDB" id="A0A1E7FQ42"/>
<feature type="region of interest" description="Disordered" evidence="1">
    <location>
        <begin position="58"/>
        <end position="80"/>
    </location>
</feature>
<name>A0A1E7FQ42_9STRA</name>
<gene>
    <name evidence="2" type="ORF">FRACYDRAFT_236365</name>
</gene>
<evidence type="ECO:0000256" key="1">
    <source>
        <dbReference type="SAM" id="MobiDB-lite"/>
    </source>
</evidence>
<dbReference type="EMBL" id="KV784355">
    <property type="protein sequence ID" value="OEU20290.1"/>
    <property type="molecule type" value="Genomic_DNA"/>
</dbReference>
<keyword evidence="3" id="KW-1185">Reference proteome</keyword>
<protein>
    <submittedName>
        <fullName evidence="2">Uncharacterized protein</fullName>
    </submittedName>
</protein>
<dbReference type="OrthoDB" id="69177at2759"/>
<proteinExistence type="predicted"/>
<evidence type="ECO:0000313" key="2">
    <source>
        <dbReference type="EMBL" id="OEU20290.1"/>
    </source>
</evidence>
<feature type="compositionally biased region" description="Acidic residues" evidence="1">
    <location>
        <begin position="58"/>
        <end position="74"/>
    </location>
</feature>
<accession>A0A1E7FQ42</accession>